<reference evidence="1 2" key="1">
    <citation type="journal article" date="2018" name="Front. Plant Sci.">
        <title>Red Clover (Trifolium pratense) and Zigzag Clover (T. medium) - A Picture of Genomic Similarities and Differences.</title>
        <authorList>
            <person name="Dluhosova J."/>
            <person name="Istvanek J."/>
            <person name="Nedelnik J."/>
            <person name="Repkova J."/>
        </authorList>
    </citation>
    <scope>NUCLEOTIDE SEQUENCE [LARGE SCALE GENOMIC DNA]</scope>
    <source>
        <strain evidence="2">cv. 10/8</strain>
        <tissue evidence="1">Leaf</tissue>
    </source>
</reference>
<dbReference type="EMBL" id="LXQA010784588">
    <property type="protein sequence ID" value="MCI70871.1"/>
    <property type="molecule type" value="Genomic_DNA"/>
</dbReference>
<name>A0A392UBH0_9FABA</name>
<organism evidence="1 2">
    <name type="scientific">Trifolium medium</name>
    <dbReference type="NCBI Taxonomy" id="97028"/>
    <lineage>
        <taxon>Eukaryota</taxon>
        <taxon>Viridiplantae</taxon>
        <taxon>Streptophyta</taxon>
        <taxon>Embryophyta</taxon>
        <taxon>Tracheophyta</taxon>
        <taxon>Spermatophyta</taxon>
        <taxon>Magnoliopsida</taxon>
        <taxon>eudicotyledons</taxon>
        <taxon>Gunneridae</taxon>
        <taxon>Pentapetalae</taxon>
        <taxon>rosids</taxon>
        <taxon>fabids</taxon>
        <taxon>Fabales</taxon>
        <taxon>Fabaceae</taxon>
        <taxon>Papilionoideae</taxon>
        <taxon>50 kb inversion clade</taxon>
        <taxon>NPAAA clade</taxon>
        <taxon>Hologalegina</taxon>
        <taxon>IRL clade</taxon>
        <taxon>Trifolieae</taxon>
        <taxon>Trifolium</taxon>
    </lineage>
</organism>
<protein>
    <submittedName>
        <fullName evidence="1">Pre-mRNA-processing factor 6-like</fullName>
    </submittedName>
</protein>
<proteinExistence type="predicted"/>
<comment type="caution">
    <text evidence="1">The sequence shown here is derived from an EMBL/GenBank/DDBJ whole genome shotgun (WGS) entry which is preliminary data.</text>
</comment>
<evidence type="ECO:0000313" key="1">
    <source>
        <dbReference type="EMBL" id="MCI70871.1"/>
    </source>
</evidence>
<accession>A0A392UBH0</accession>
<evidence type="ECO:0000313" key="2">
    <source>
        <dbReference type="Proteomes" id="UP000265520"/>
    </source>
</evidence>
<keyword evidence="2" id="KW-1185">Reference proteome</keyword>
<feature type="non-terminal residue" evidence="1">
    <location>
        <position position="60"/>
    </location>
</feature>
<sequence>MWLEACRLAANSDKAKAVIAEGVRLIPNSVKLWLQASNLENIGANRIRVLKKGIRYIPDS</sequence>
<dbReference type="Proteomes" id="UP000265520">
    <property type="component" value="Unassembled WGS sequence"/>
</dbReference>
<dbReference type="AlphaFoldDB" id="A0A392UBH0"/>